<dbReference type="InterPro" id="IPR023214">
    <property type="entry name" value="HAD_sf"/>
</dbReference>
<dbReference type="AlphaFoldDB" id="A0ABC8CWQ6"/>
<evidence type="ECO:0000256" key="18">
    <source>
        <dbReference type="SAM" id="MobiDB-lite"/>
    </source>
</evidence>
<dbReference type="InterPro" id="IPR023298">
    <property type="entry name" value="ATPase_P-typ_TM_dom_sf"/>
</dbReference>
<dbReference type="InterPro" id="IPR027256">
    <property type="entry name" value="P-typ_ATPase_IB"/>
</dbReference>
<protein>
    <submittedName>
        <fullName evidence="20">Cadmium-translocating P-type ATPase</fullName>
    </submittedName>
</protein>
<dbReference type="GO" id="GO:0016463">
    <property type="term" value="F:P-type zinc transporter activity"/>
    <property type="evidence" value="ECO:0007669"/>
    <property type="project" value="UniProtKB-EC"/>
</dbReference>
<accession>A0ABC8CWQ6</accession>
<dbReference type="InterPro" id="IPR008250">
    <property type="entry name" value="ATPase_P-typ_transduc_dom_A_sf"/>
</dbReference>
<dbReference type="Pfam" id="PF00122">
    <property type="entry name" value="E1-E2_ATPase"/>
    <property type="match status" value="1"/>
</dbReference>
<dbReference type="InterPro" id="IPR051014">
    <property type="entry name" value="Cation_Transport_ATPase_IB"/>
</dbReference>
<dbReference type="CDD" id="cd07548">
    <property type="entry name" value="P-type_ATPase-Cd_Zn_Co_like"/>
    <property type="match status" value="1"/>
</dbReference>
<dbReference type="InterPro" id="IPR001757">
    <property type="entry name" value="P_typ_ATPase"/>
</dbReference>
<dbReference type="NCBIfam" id="TIGR01494">
    <property type="entry name" value="ATPase_P-type"/>
    <property type="match status" value="1"/>
</dbReference>
<keyword evidence="7 17" id="KW-0479">Metal-binding</keyword>
<feature type="region of interest" description="Disordered" evidence="18">
    <location>
        <begin position="85"/>
        <end position="138"/>
    </location>
</feature>
<keyword evidence="10 17" id="KW-0067">ATP-binding</keyword>
<dbReference type="Gene3D" id="2.70.150.10">
    <property type="entry name" value="Calcium-transporting ATPase, cytoplasmic transduction domain A"/>
    <property type="match status" value="1"/>
</dbReference>
<evidence type="ECO:0000256" key="10">
    <source>
        <dbReference type="ARBA" id="ARBA00022840"/>
    </source>
</evidence>
<keyword evidence="9" id="KW-0862">Zinc</keyword>
<dbReference type="SUPFAM" id="SSF56784">
    <property type="entry name" value="HAD-like"/>
    <property type="match status" value="1"/>
</dbReference>
<dbReference type="Gene3D" id="3.40.50.1000">
    <property type="entry name" value="HAD superfamily/HAD-like"/>
    <property type="match status" value="1"/>
</dbReference>
<keyword evidence="11" id="KW-0460">Magnesium</keyword>
<dbReference type="PRINTS" id="PR00119">
    <property type="entry name" value="CATATPASE"/>
</dbReference>
<feature type="transmembrane region" description="Helical" evidence="17">
    <location>
        <begin position="145"/>
        <end position="162"/>
    </location>
</feature>
<dbReference type="SUPFAM" id="SSF55008">
    <property type="entry name" value="HMA, heavy metal-associated domain"/>
    <property type="match status" value="1"/>
</dbReference>
<evidence type="ECO:0000256" key="2">
    <source>
        <dbReference type="ARBA" id="ARBA00006024"/>
    </source>
</evidence>
<dbReference type="FunFam" id="2.70.150.10:FF:000002">
    <property type="entry name" value="Copper-transporting ATPase 1, putative"/>
    <property type="match status" value="1"/>
</dbReference>
<dbReference type="PRINTS" id="PR00941">
    <property type="entry name" value="CDATPASE"/>
</dbReference>
<evidence type="ECO:0000256" key="1">
    <source>
        <dbReference type="ARBA" id="ARBA00004651"/>
    </source>
</evidence>
<comment type="catalytic activity">
    <reaction evidence="16">
        <text>Cd(2+)(in) + ATP + H2O = Cd(2+)(out) + ADP + phosphate + H(+)</text>
        <dbReference type="Rhea" id="RHEA:12132"/>
        <dbReference type="ChEBI" id="CHEBI:15377"/>
        <dbReference type="ChEBI" id="CHEBI:15378"/>
        <dbReference type="ChEBI" id="CHEBI:30616"/>
        <dbReference type="ChEBI" id="CHEBI:43474"/>
        <dbReference type="ChEBI" id="CHEBI:48775"/>
        <dbReference type="ChEBI" id="CHEBI:456216"/>
        <dbReference type="EC" id="7.2.2.21"/>
    </reaction>
</comment>
<keyword evidence="5" id="KW-0597">Phosphoprotein</keyword>
<dbReference type="PANTHER" id="PTHR48085:SF5">
    <property type="entry name" value="CADMIUM_ZINC-TRANSPORTING ATPASE HMA4-RELATED"/>
    <property type="match status" value="1"/>
</dbReference>
<reference evidence="20 21" key="1">
    <citation type="submission" date="2018-01" db="EMBL/GenBank/DDBJ databases">
        <title>Genetic Diversity of Clostridium botulinum in seafood.</title>
        <authorList>
            <person name="Athira V."/>
            <person name="Arun Jyothi P.V."/>
            <person name="Lalitha K.V."/>
            <person name="Joseph T.C."/>
        </authorList>
    </citation>
    <scope>NUCLEOTIDE SEQUENCE [LARGE SCALE GENOMIC DNA]</scope>
    <source>
        <strain evidence="20 21">Mfbjulcb8</strain>
    </source>
</reference>
<dbReference type="NCBIfam" id="TIGR01525">
    <property type="entry name" value="ATPase-IB_hvy"/>
    <property type="match status" value="1"/>
</dbReference>
<keyword evidence="13 17" id="KW-1133">Transmembrane helix</keyword>
<dbReference type="SUPFAM" id="SSF81665">
    <property type="entry name" value="Calcium ATPase, transmembrane domain M"/>
    <property type="match status" value="1"/>
</dbReference>
<dbReference type="SFLD" id="SFLDS00003">
    <property type="entry name" value="Haloacid_Dehalogenase"/>
    <property type="match status" value="1"/>
</dbReference>
<dbReference type="InterPro" id="IPR059000">
    <property type="entry name" value="ATPase_P-type_domA"/>
</dbReference>
<keyword evidence="8 17" id="KW-0547">Nucleotide-binding</keyword>
<evidence type="ECO:0000256" key="16">
    <source>
        <dbReference type="ARBA" id="ARBA00049338"/>
    </source>
</evidence>
<dbReference type="FunFam" id="3.40.1110.10:FF:000066">
    <property type="entry name" value="Cadmium-translocating P-type ATPase"/>
    <property type="match status" value="1"/>
</dbReference>
<feature type="transmembrane region" description="Helical" evidence="17">
    <location>
        <begin position="402"/>
        <end position="427"/>
    </location>
</feature>
<dbReference type="SUPFAM" id="SSF81653">
    <property type="entry name" value="Calcium ATPase, transduction domain A"/>
    <property type="match status" value="1"/>
</dbReference>
<evidence type="ECO:0000256" key="14">
    <source>
        <dbReference type="ARBA" id="ARBA00023136"/>
    </source>
</evidence>
<dbReference type="NCBIfam" id="TIGR01512">
    <property type="entry name" value="ATPase-IB2_Cd"/>
    <property type="match status" value="1"/>
</dbReference>
<feature type="compositionally biased region" description="Low complexity" evidence="18">
    <location>
        <begin position="88"/>
        <end position="100"/>
    </location>
</feature>
<keyword evidence="4" id="KW-0104">Cadmium</keyword>
<evidence type="ECO:0000256" key="11">
    <source>
        <dbReference type="ARBA" id="ARBA00022842"/>
    </source>
</evidence>
<dbReference type="Gene3D" id="3.30.70.100">
    <property type="match status" value="1"/>
</dbReference>
<gene>
    <name evidence="20" type="primary">cadA</name>
    <name evidence="20" type="ORF">C7M56_12830</name>
</gene>
<dbReference type="InterPro" id="IPR023299">
    <property type="entry name" value="ATPase_P-typ_cyto_dom_N"/>
</dbReference>
<dbReference type="InterPro" id="IPR018303">
    <property type="entry name" value="ATPase_P-typ_P_site"/>
</dbReference>
<feature type="transmembrane region" description="Helical" evidence="17">
    <location>
        <begin position="728"/>
        <end position="750"/>
    </location>
</feature>
<dbReference type="Pfam" id="PF00702">
    <property type="entry name" value="Hydrolase"/>
    <property type="match status" value="1"/>
</dbReference>
<evidence type="ECO:0000256" key="4">
    <source>
        <dbReference type="ARBA" id="ARBA00022539"/>
    </source>
</evidence>
<dbReference type="Proteomes" id="UP000240615">
    <property type="component" value="Chromosome"/>
</dbReference>
<dbReference type="EMBL" id="CP027777">
    <property type="protein sequence ID" value="AVQ39513.1"/>
    <property type="molecule type" value="Genomic_DNA"/>
</dbReference>
<evidence type="ECO:0000313" key="21">
    <source>
        <dbReference type="Proteomes" id="UP000240615"/>
    </source>
</evidence>
<feature type="transmembrane region" description="Helical" evidence="17">
    <location>
        <begin position="168"/>
        <end position="186"/>
    </location>
</feature>
<evidence type="ECO:0000256" key="6">
    <source>
        <dbReference type="ARBA" id="ARBA00022692"/>
    </source>
</evidence>
<dbReference type="InterPro" id="IPR044492">
    <property type="entry name" value="P_typ_ATPase_HD_dom"/>
</dbReference>
<dbReference type="GO" id="GO:0005524">
    <property type="term" value="F:ATP binding"/>
    <property type="evidence" value="ECO:0007669"/>
    <property type="project" value="UniProtKB-UniRule"/>
</dbReference>
<dbReference type="GO" id="GO:0005886">
    <property type="term" value="C:plasma membrane"/>
    <property type="evidence" value="ECO:0007669"/>
    <property type="project" value="UniProtKB-SubCell"/>
</dbReference>
<dbReference type="SFLD" id="SFLDF00027">
    <property type="entry name" value="p-type_atpase"/>
    <property type="match status" value="1"/>
</dbReference>
<organism evidence="20 21">
    <name type="scientific">Clostridium botulinum</name>
    <dbReference type="NCBI Taxonomy" id="1491"/>
    <lineage>
        <taxon>Bacteria</taxon>
        <taxon>Bacillati</taxon>
        <taxon>Bacillota</taxon>
        <taxon>Clostridia</taxon>
        <taxon>Eubacteriales</taxon>
        <taxon>Clostridiaceae</taxon>
        <taxon>Clostridium</taxon>
    </lineage>
</organism>
<sequence length="751" mass="82319">MIIKKKLLLKGLHCANCAAKIERAVQKLDIIEEANYNFNNSTLIISLEETHKDSIIKTVQEIVDRIEPGVKVIDKENLKRKVSHAPIKNSNNLNLQNNNKLDLKNNKDKNLKVENSHEKDNSHNHDHSHGHSDDGEDSDELEKKTLIRIISGVVLLILATALKSKETLSIGLYLASYVLIGGKVILSSIRNISKGQVFDENFLMAVATAAAIAVKQYPEAVAVMLFYEVGEFLQDKAVNKSRKSITALMNIRPDYANLVKGEEIEVVSPEDINIEDIIMVKPGEKIPLDGIVIEGQSSVDTSAITGESLISEVAKDSNVLSGYINKNGVIKIKVTKTFEESTVSKILELTENASATKANTEKFITKFARYYTPVVVFAALALALIPTLVLKDPDISKWVYRAAVFLVVSCPCALVISIPLSFFAGIGGASKKGVLIKTGTALEALNDADTIVFDKTGTLTKGVFKVSKIEPEEGVNSEELIEYAALVESYSNHPIAKSILKYYEKTIDNKRIENYEEIVARGVTAYIDGKKVYAGNNKLMEELNISYKKAPEDGVILYIALEDKYIGYIVINDEIKKDSKETIKSLKDIGIKKAAMLTGDRKSTANNIGTFLGMDEIYSELLPQEKVEKMQSLKSQTSKDGKIVFVGDGVNDAPVLAMSDIGVSMGGLGSDAAIEASDLVLMSDEPSKLIDAIKIARKTHKIVWQNIIIVLIIKFAVLALAIMGRSTMWMAVFADVGVALIAVINALRILK</sequence>
<dbReference type="CDD" id="cd00371">
    <property type="entry name" value="HMA"/>
    <property type="match status" value="1"/>
</dbReference>
<feature type="transmembrane region" description="Helical" evidence="17">
    <location>
        <begin position="702"/>
        <end position="722"/>
    </location>
</feature>
<evidence type="ECO:0000256" key="13">
    <source>
        <dbReference type="ARBA" id="ARBA00022989"/>
    </source>
</evidence>
<feature type="domain" description="HMA" evidence="19">
    <location>
        <begin position="3"/>
        <end position="67"/>
    </location>
</feature>
<dbReference type="InterPro" id="IPR036163">
    <property type="entry name" value="HMA_dom_sf"/>
</dbReference>
<dbReference type="SFLD" id="SFLDG00002">
    <property type="entry name" value="C1.7:_P-type_atpase_like"/>
    <property type="match status" value="1"/>
</dbReference>
<evidence type="ECO:0000259" key="19">
    <source>
        <dbReference type="PROSITE" id="PS50846"/>
    </source>
</evidence>
<keyword evidence="6 17" id="KW-0812">Transmembrane</keyword>
<evidence type="ECO:0000256" key="3">
    <source>
        <dbReference type="ARBA" id="ARBA00022475"/>
    </source>
</evidence>
<evidence type="ECO:0000256" key="8">
    <source>
        <dbReference type="ARBA" id="ARBA00022741"/>
    </source>
</evidence>
<feature type="compositionally biased region" description="Basic and acidic residues" evidence="18">
    <location>
        <begin position="101"/>
        <end position="133"/>
    </location>
</feature>
<dbReference type="RefSeq" id="WP_159035455.1">
    <property type="nucleotide sequence ID" value="NZ_CP027777.1"/>
</dbReference>
<name>A0ABC8CWQ6_CLOBO</name>
<dbReference type="GO" id="GO:0008551">
    <property type="term" value="F:P-type cadmium transporter activity"/>
    <property type="evidence" value="ECO:0007669"/>
    <property type="project" value="UniProtKB-EC"/>
</dbReference>
<dbReference type="PROSITE" id="PS00154">
    <property type="entry name" value="ATPASE_E1_E2"/>
    <property type="match status" value="1"/>
</dbReference>
<dbReference type="PANTHER" id="PTHR48085">
    <property type="entry name" value="CADMIUM/ZINC-TRANSPORTING ATPASE HMA2-RELATED"/>
    <property type="match status" value="1"/>
</dbReference>
<keyword evidence="12" id="KW-1278">Translocase</keyword>
<dbReference type="Pfam" id="PF00403">
    <property type="entry name" value="HMA"/>
    <property type="match status" value="1"/>
</dbReference>
<proteinExistence type="inferred from homology"/>
<dbReference type="InterPro" id="IPR036412">
    <property type="entry name" value="HAD-like_sf"/>
</dbReference>
<dbReference type="PROSITE" id="PS50846">
    <property type="entry name" value="HMA_2"/>
    <property type="match status" value="1"/>
</dbReference>
<comment type="similarity">
    <text evidence="2 17">Belongs to the cation transport ATPase (P-type) (TC 3.A.3) family. Type IB subfamily.</text>
</comment>
<comment type="subcellular location">
    <subcellularLocation>
        <location evidence="1">Cell membrane</location>
        <topology evidence="1">Multi-pass membrane protein</topology>
    </subcellularLocation>
</comment>
<keyword evidence="14 17" id="KW-0472">Membrane</keyword>
<evidence type="ECO:0000256" key="12">
    <source>
        <dbReference type="ARBA" id="ARBA00022967"/>
    </source>
</evidence>
<feature type="transmembrane region" description="Helical" evidence="17">
    <location>
        <begin position="370"/>
        <end position="390"/>
    </location>
</feature>
<evidence type="ECO:0000256" key="5">
    <source>
        <dbReference type="ARBA" id="ARBA00022553"/>
    </source>
</evidence>
<dbReference type="InterPro" id="IPR006121">
    <property type="entry name" value="HMA_dom"/>
</dbReference>
<evidence type="ECO:0000256" key="7">
    <source>
        <dbReference type="ARBA" id="ARBA00022723"/>
    </source>
</evidence>
<dbReference type="Gene3D" id="3.40.1110.10">
    <property type="entry name" value="Calcium-transporting ATPase, cytoplasmic domain N"/>
    <property type="match status" value="1"/>
</dbReference>
<evidence type="ECO:0000256" key="9">
    <source>
        <dbReference type="ARBA" id="ARBA00022833"/>
    </source>
</evidence>
<comment type="catalytic activity">
    <reaction evidence="15">
        <text>Zn(2+)(in) + ATP + H2O = Zn(2+)(out) + ADP + phosphate + H(+)</text>
        <dbReference type="Rhea" id="RHEA:20621"/>
        <dbReference type="ChEBI" id="CHEBI:15377"/>
        <dbReference type="ChEBI" id="CHEBI:15378"/>
        <dbReference type="ChEBI" id="CHEBI:29105"/>
        <dbReference type="ChEBI" id="CHEBI:30616"/>
        <dbReference type="ChEBI" id="CHEBI:43474"/>
        <dbReference type="ChEBI" id="CHEBI:456216"/>
        <dbReference type="EC" id="7.2.2.12"/>
    </reaction>
</comment>
<evidence type="ECO:0000313" key="20">
    <source>
        <dbReference type="EMBL" id="AVQ39513.1"/>
    </source>
</evidence>
<dbReference type="GO" id="GO:0046872">
    <property type="term" value="F:metal ion binding"/>
    <property type="evidence" value="ECO:0007669"/>
    <property type="project" value="UniProtKB-KW"/>
</dbReference>
<evidence type="ECO:0000256" key="17">
    <source>
        <dbReference type="RuleBase" id="RU362081"/>
    </source>
</evidence>
<keyword evidence="3 17" id="KW-1003">Cell membrane</keyword>
<evidence type="ECO:0000256" key="15">
    <source>
        <dbReference type="ARBA" id="ARBA00047308"/>
    </source>
</evidence>